<dbReference type="OrthoDB" id="16079at2759"/>
<dbReference type="RefSeq" id="XP_018002991.1">
    <property type="nucleotide sequence ID" value="XM_018142081.1"/>
</dbReference>
<sequence>MSIAPTAAEAAKVAKQLGSYISEASKYGLAKRTQIIDPRLCSDVLTRLRPSLERHKGCILIDVNPGLGLWSEYLHKLVKPRQHILSNPSKHFYKPYIEPVIRRHEKSMLTSDMGLGEILHSDRFFGKASAQDELERTTTVNNDILVTINLAGPSQHNLKSIRGRQDQYFWNNLWASLVDGMRDDVFYRGLIRILAWVPDEAKYSIVPRSAEPVNRQSVQVQMIANVTEVAGGSVLLGDHAQRHRRPHQLEMEDLVDRGKPHAETDFSAARIDLPPLPAAVELQPNVATLANTDHIARFPWLDRLIELDRQVLEIDPTLHKDLELAKSSRRTWLVRSKDPVIKEWSHHYSVTRTKHAVYQRQLDLINEQRAIEAEWRSTPNDEDPRVAPLKDRAAEVVAQTNKMRKVDAAGVRKHIDSYRLYDNKASHWCSRTYNPLITHPREFAHATPTTLALLDIQPRPEFRQVFDTETKHAYLSHVLSHFCSRPATSMHELIESLLNSSGMDDFIATVPNLRNVRMGGWYNLHDLRPRTLSSRLWQDLALAYAEWPFRLSIDTLTFGMKNAKRSLEEHDQI</sequence>
<accession>A0A0N0NPR4</accession>
<proteinExistence type="predicted"/>
<dbReference type="VEuPathDB" id="FungiDB:AB675_2135"/>
<protein>
    <recommendedName>
        <fullName evidence="3">rRNA adenine N(6)-methyltransferase</fullName>
    </recommendedName>
</protein>
<evidence type="ECO:0000313" key="1">
    <source>
        <dbReference type="EMBL" id="KPI43028.1"/>
    </source>
</evidence>
<dbReference type="GeneID" id="28733961"/>
<gene>
    <name evidence="1" type="ORF">AB675_2135</name>
</gene>
<name>A0A0N0NPR4_9EURO</name>
<dbReference type="EMBL" id="LFJN01000006">
    <property type="protein sequence ID" value="KPI43028.1"/>
    <property type="molecule type" value="Genomic_DNA"/>
</dbReference>
<comment type="caution">
    <text evidence="1">The sequence shown here is derived from an EMBL/GenBank/DDBJ whole genome shotgun (WGS) entry which is preliminary data.</text>
</comment>
<dbReference type="InterPro" id="IPR029063">
    <property type="entry name" value="SAM-dependent_MTases_sf"/>
</dbReference>
<dbReference type="Proteomes" id="UP000038010">
    <property type="component" value="Unassembled WGS sequence"/>
</dbReference>
<keyword evidence="2" id="KW-1185">Reference proteome</keyword>
<evidence type="ECO:0000313" key="2">
    <source>
        <dbReference type="Proteomes" id="UP000038010"/>
    </source>
</evidence>
<reference evidence="1 2" key="1">
    <citation type="submission" date="2015-06" db="EMBL/GenBank/DDBJ databases">
        <title>Draft genome of the ant-associated black yeast Phialophora attae CBS 131958.</title>
        <authorList>
            <person name="Moreno L.F."/>
            <person name="Stielow B.J."/>
            <person name="de Hoog S."/>
            <person name="Vicente V.A."/>
            <person name="Weiss V.A."/>
            <person name="de Vries M."/>
            <person name="Cruz L.M."/>
            <person name="Souza E.M."/>
        </authorList>
    </citation>
    <scope>NUCLEOTIDE SEQUENCE [LARGE SCALE GENOMIC DNA]</scope>
    <source>
        <strain evidence="1 2">CBS 131958</strain>
    </source>
</reference>
<dbReference type="AlphaFoldDB" id="A0A0N0NPR4"/>
<organism evidence="1 2">
    <name type="scientific">Cyphellophora attinorum</name>
    <dbReference type="NCBI Taxonomy" id="1664694"/>
    <lineage>
        <taxon>Eukaryota</taxon>
        <taxon>Fungi</taxon>
        <taxon>Dikarya</taxon>
        <taxon>Ascomycota</taxon>
        <taxon>Pezizomycotina</taxon>
        <taxon>Eurotiomycetes</taxon>
        <taxon>Chaetothyriomycetidae</taxon>
        <taxon>Chaetothyriales</taxon>
        <taxon>Cyphellophoraceae</taxon>
        <taxon>Cyphellophora</taxon>
    </lineage>
</organism>
<dbReference type="Gene3D" id="3.40.50.150">
    <property type="entry name" value="Vaccinia Virus protein VP39"/>
    <property type="match status" value="1"/>
</dbReference>
<evidence type="ECO:0008006" key="3">
    <source>
        <dbReference type="Google" id="ProtNLM"/>
    </source>
</evidence>